<accession>A0AA49Q3H6</accession>
<dbReference type="Proteomes" id="UP001229955">
    <property type="component" value="Chromosome"/>
</dbReference>
<protein>
    <recommendedName>
        <fullName evidence="4">Nucleotidyltransferase domain-containing protein</fullName>
    </recommendedName>
</protein>
<gene>
    <name evidence="1" type="ORF">Strain138_000074</name>
    <name evidence="2" type="ORF">Strain318_000074</name>
</gene>
<organism evidence="2 3">
    <name type="scientific">Pseudogemmatithrix spongiicola</name>
    <dbReference type="NCBI Taxonomy" id="3062599"/>
    <lineage>
        <taxon>Bacteria</taxon>
        <taxon>Pseudomonadati</taxon>
        <taxon>Gemmatimonadota</taxon>
        <taxon>Gemmatimonadia</taxon>
        <taxon>Gemmatimonadales</taxon>
        <taxon>Gemmatimonadaceae</taxon>
        <taxon>Pseudogemmatithrix</taxon>
    </lineage>
</organism>
<accession>A0AA49Q6F6</accession>
<evidence type="ECO:0000313" key="1">
    <source>
        <dbReference type="EMBL" id="WKW10842.1"/>
    </source>
</evidence>
<dbReference type="AlphaFoldDB" id="A0AA49Q6F6"/>
<evidence type="ECO:0000313" key="2">
    <source>
        <dbReference type="EMBL" id="WKW13751.1"/>
    </source>
</evidence>
<reference evidence="2" key="1">
    <citation type="submission" date="2023-07" db="EMBL/GenBank/DDBJ databases">
        <authorList>
            <person name="Haufschild T."/>
            <person name="Kallscheuer N."/>
            <person name="Hammer J."/>
            <person name="Kohn T."/>
            <person name="Kabuu M."/>
            <person name="Jogler M."/>
            <person name="Wohfarth N."/>
            <person name="Heuer A."/>
            <person name="Rohde M."/>
            <person name="van Teeseling M.C.F."/>
            <person name="Jogler C."/>
        </authorList>
    </citation>
    <scope>NUCLEOTIDE SEQUENCE</scope>
    <source>
        <strain evidence="1">Strain 138</strain>
        <strain evidence="2">Strain 318</strain>
    </source>
</reference>
<sequence length="240" mass="25249">MTIEQFSAALASAFGGDCTAVVLYGSAAAAAPATKGVDFNVLVIVRSLKADALRAAAAPVRQWQELGHRPPLILTDAEWRSSRDVFAMEHADIAARHRVLHGALPALPPVASDDLRRQLEFEAMGALLHLRRGVLAVGHDPLRTLDFLVAAKGTVVTLLRSLLRVHGRDVPAGASAVLAAAAPLASLDTTALAEVVAHAQGTRSIPPARAADVLDGVHRMLKTLVAHVDAMWHPDAPAVD</sequence>
<keyword evidence="3" id="KW-1185">Reference proteome</keyword>
<proteinExistence type="predicted"/>
<dbReference type="KEGG" id="pspc:Strain318_000074"/>
<name>A0AA49Q6F6_9BACT</name>
<evidence type="ECO:0000313" key="3">
    <source>
        <dbReference type="Proteomes" id="UP001229955"/>
    </source>
</evidence>
<dbReference type="EMBL" id="CP130612">
    <property type="protein sequence ID" value="WKW10842.1"/>
    <property type="molecule type" value="Genomic_DNA"/>
</dbReference>
<dbReference type="EMBL" id="CP130613">
    <property type="protein sequence ID" value="WKW13751.1"/>
    <property type="molecule type" value="Genomic_DNA"/>
</dbReference>
<evidence type="ECO:0008006" key="4">
    <source>
        <dbReference type="Google" id="ProtNLM"/>
    </source>
</evidence>
<dbReference type="RefSeq" id="WP_367886552.1">
    <property type="nucleotide sequence ID" value="NZ_CP130612.1"/>
</dbReference>